<dbReference type="EMBL" id="JBAWTH010000085">
    <property type="protein sequence ID" value="KAL2278562.1"/>
    <property type="molecule type" value="Genomic_DNA"/>
</dbReference>
<feature type="region of interest" description="Disordered" evidence="2">
    <location>
        <begin position="259"/>
        <end position="282"/>
    </location>
</feature>
<organism evidence="4 5">
    <name type="scientific">Diaporthe vaccinii</name>
    <dbReference type="NCBI Taxonomy" id="105482"/>
    <lineage>
        <taxon>Eukaryota</taxon>
        <taxon>Fungi</taxon>
        <taxon>Dikarya</taxon>
        <taxon>Ascomycota</taxon>
        <taxon>Pezizomycotina</taxon>
        <taxon>Sordariomycetes</taxon>
        <taxon>Sordariomycetidae</taxon>
        <taxon>Diaporthales</taxon>
        <taxon>Diaporthaceae</taxon>
        <taxon>Diaporthe</taxon>
        <taxon>Diaporthe eres species complex</taxon>
    </lineage>
</organism>
<dbReference type="InterPro" id="IPR011992">
    <property type="entry name" value="EF-hand-dom_pair"/>
</dbReference>
<name>A0ABR4E806_9PEZI</name>
<proteinExistence type="predicted"/>
<dbReference type="SUPFAM" id="SSF47473">
    <property type="entry name" value="EF-hand"/>
    <property type="match status" value="1"/>
</dbReference>
<dbReference type="InterPro" id="IPR000261">
    <property type="entry name" value="EH_dom"/>
</dbReference>
<dbReference type="Pfam" id="PF12761">
    <property type="entry name" value="End3"/>
    <property type="match status" value="1"/>
</dbReference>
<evidence type="ECO:0000256" key="1">
    <source>
        <dbReference type="ARBA" id="ARBA00023054"/>
    </source>
</evidence>
<accession>A0ABR4E806</accession>
<dbReference type="SMART" id="SM00027">
    <property type="entry name" value="EH"/>
    <property type="match status" value="1"/>
</dbReference>
<evidence type="ECO:0000313" key="4">
    <source>
        <dbReference type="EMBL" id="KAL2278562.1"/>
    </source>
</evidence>
<evidence type="ECO:0000313" key="5">
    <source>
        <dbReference type="Proteomes" id="UP001600888"/>
    </source>
</evidence>
<dbReference type="PROSITE" id="PS50031">
    <property type="entry name" value="EH"/>
    <property type="match status" value="1"/>
</dbReference>
<protein>
    <recommendedName>
        <fullName evidence="3">EH domain-containing protein</fullName>
    </recommendedName>
</protein>
<dbReference type="Proteomes" id="UP001600888">
    <property type="component" value="Unassembled WGS sequence"/>
</dbReference>
<keyword evidence="5" id="KW-1185">Reference proteome</keyword>
<evidence type="ECO:0000256" key="2">
    <source>
        <dbReference type="SAM" id="MobiDB-lite"/>
    </source>
</evidence>
<reference evidence="4 5" key="1">
    <citation type="submission" date="2024-03" db="EMBL/GenBank/DDBJ databases">
        <title>A high-quality draft genome sequence of Diaporthe vaccinii, a causative agent of upright dieback and viscid rot disease in cranberry plants.</title>
        <authorList>
            <person name="Sarrasin M."/>
            <person name="Lang B.F."/>
            <person name="Burger G."/>
        </authorList>
    </citation>
    <scope>NUCLEOTIDE SEQUENCE [LARGE SCALE GENOMIC DNA]</scope>
    <source>
        <strain evidence="4 5">IS7</strain>
    </source>
</reference>
<dbReference type="InterPro" id="IPR025604">
    <property type="entry name" value="End3"/>
</dbReference>
<evidence type="ECO:0000259" key="3">
    <source>
        <dbReference type="PROSITE" id="PS50031"/>
    </source>
</evidence>
<gene>
    <name evidence="4" type="ORF">FJTKL_14305</name>
</gene>
<feature type="domain" description="EH" evidence="3">
    <location>
        <begin position="57"/>
        <end position="145"/>
    </location>
</feature>
<dbReference type="Gene3D" id="1.10.238.10">
    <property type="entry name" value="EF-hand"/>
    <property type="match status" value="1"/>
</dbReference>
<keyword evidence="1" id="KW-0175">Coiled coil</keyword>
<comment type="caution">
    <text evidence="4">The sequence shown here is derived from an EMBL/GenBank/DDBJ whole genome shotgun (WGS) entry which is preliminary data.</text>
</comment>
<sequence>MDVPATLPDWMVPESKAHLVQANRALTGKAAQFEQVDDDPDELGLKDGFDWYISPADRGKYEQIYQENRDMRGEISFGALQDLYDSLDVPDTDIRSAWNLINPSAASSVNKDACVAFLHMLNYRHEGYRIPRTVPASLRASFERNQIDYQIDNQRTAAQSRWAVKADNETATGRKAKFGDQYLTRLGRSGFKSSGTDFSTEKTEDWEEVRLKKQLADLEAKIEKVESSAEIRSSGKRESKPALVKRELEQLLEYKRKQLRDLEEGSSKGGGGNSLKGIQDDLQTVKEQVEGLETHLRSREQVLEQIRREIEDEKANR</sequence>